<evidence type="ECO:0000256" key="2">
    <source>
        <dbReference type="RuleBase" id="RU361183"/>
    </source>
</evidence>
<comment type="caution">
    <text evidence="5">The sequence shown here is derived from an EMBL/GenBank/DDBJ whole genome shotgun (WGS) entry which is preliminary data.</text>
</comment>
<comment type="cofactor">
    <cofactor evidence="1 2">
        <name>Zn(2+)</name>
        <dbReference type="ChEBI" id="CHEBI:29105"/>
    </cofactor>
    <text evidence="1 2">Binds 1 zinc ion per subunit.</text>
</comment>
<organism evidence="5 6">
    <name type="scientific">Orchesella dallaii</name>
    <dbReference type="NCBI Taxonomy" id="48710"/>
    <lineage>
        <taxon>Eukaryota</taxon>
        <taxon>Metazoa</taxon>
        <taxon>Ecdysozoa</taxon>
        <taxon>Arthropoda</taxon>
        <taxon>Hexapoda</taxon>
        <taxon>Collembola</taxon>
        <taxon>Entomobryomorpha</taxon>
        <taxon>Entomobryoidea</taxon>
        <taxon>Orchesellidae</taxon>
        <taxon>Orchesellinae</taxon>
        <taxon>Orchesella</taxon>
    </lineage>
</organism>
<feature type="binding site" evidence="1">
    <location>
        <position position="472"/>
    </location>
    <ligand>
        <name>Zn(2+)</name>
        <dbReference type="ChEBI" id="CHEBI:29105"/>
        <note>catalytic</note>
    </ligand>
</feature>
<dbReference type="PANTHER" id="PTHR10127">
    <property type="entry name" value="DISCOIDIN, CUB, EGF, LAMININ , AND ZINC METALLOPROTEASE DOMAIN CONTAINING"/>
    <property type="match status" value="1"/>
</dbReference>
<feature type="region of interest" description="Disordered" evidence="3">
    <location>
        <begin position="542"/>
        <end position="570"/>
    </location>
</feature>
<evidence type="ECO:0000313" key="5">
    <source>
        <dbReference type="EMBL" id="CAL8133315.1"/>
    </source>
</evidence>
<feature type="active site" evidence="1">
    <location>
        <position position="473"/>
    </location>
</feature>
<dbReference type="Proteomes" id="UP001642540">
    <property type="component" value="Unassembled WGS sequence"/>
</dbReference>
<dbReference type="Pfam" id="PF01400">
    <property type="entry name" value="Astacin"/>
    <property type="match status" value="1"/>
</dbReference>
<dbReference type="Gene3D" id="3.80.10.10">
    <property type="entry name" value="Ribonuclease Inhibitor"/>
    <property type="match status" value="1"/>
</dbReference>
<dbReference type="SUPFAM" id="SSF52047">
    <property type="entry name" value="RNI-like"/>
    <property type="match status" value="1"/>
</dbReference>
<accession>A0ABP1RQT0</accession>
<dbReference type="InterPro" id="IPR034035">
    <property type="entry name" value="Astacin-like_dom"/>
</dbReference>
<proteinExistence type="predicted"/>
<dbReference type="PANTHER" id="PTHR10127:SF850">
    <property type="entry name" value="METALLOENDOPEPTIDASE"/>
    <property type="match status" value="1"/>
</dbReference>
<dbReference type="PROSITE" id="PS51864">
    <property type="entry name" value="ASTACIN"/>
    <property type="match status" value="1"/>
</dbReference>
<comment type="caution">
    <text evidence="1">Lacks conserved residue(s) required for the propagation of feature annotation.</text>
</comment>
<dbReference type="EC" id="3.4.24.-" evidence="2"/>
<sequence length="1155" mass="132867">MLNVKIKNEKASRKCEVCHEWCSSNLEWFHHFFQVNRLEKGEPQEGKGSCYLSASLARYLISFDTKARSLLTLVHFWAWENDITLSEKGILRKNQGSNIPDPAALEWLCLFYLTEEGIITSLKEMRKDARENERNSVLIEGTKNSTISFPRDAQFRREWQQAKIKYYTTKIDNEYVVDVLELTLGFFHFCSKNDFKGKVLKTKEGKMVELLPAIEDGLISESINPDLFGDPEELRRQGKKLEDELKGEMYLMQPFVPTRRFKVDQQKFENHVVPIMKKTAKKLEFYLGNEQWNRKDHEQIMKSCSQGPPKFPLPSSGTIEFWMQIEPHAAINETFLSENQPVPPTPPVKVSEGMSPFENKTRATCSTREDLMSVRNAIKDPNHRWAKFFVYPDKDFNKHELQVINDAMYNLMKVLPCVSFGIWPPHSTPSGDYVYIIKGTNNGCDSHIGKQGGRQDMNLQSPGCMHIGTVMHEMIHALGFFHEQARPDRDDHVSIYYDNIIPGQRHNFHKFGASEVSTLGIPYNVRSIMHYESDAWSNNGKPTILAKDGKSDNSENRKASENTMSSPTKHQFVAEKSPAVANGNPMLNDAVLQHFFKLIPFNLSEFKNFRFVCQLWKELSTPRFRQNAQIKLSNNEPLLLDIEEIGNAYRYPYKSLDFEKIEKRSKFMEQKPFFQKYVIEERTELSDSLLDNGFWLRFAPTMTHLELVNSILNTNDVRQVIFEMTPNLKSLSLKGNYFEISSESPENSTEIVNSVWEWEEGFSPPASRINKNLRELTIDHREILGEFPIRWKEFIFYFPNIKILSLQLKNASTPYNWFKKFLQTVISARQNCGHHHFAQVESLDILNTCTYPPFHLPLDVLALLRQVAFPLRNLVVHMDWPDSPEEVHKDLLKIYSRTLTSLTVCRVDPNVPLKETFTQDLNLTLLTELTLIGAVWGNLHFLGKIPQLKKLVIMSPWAVKQMGFMWTVKKWCEIYAQEPELSGVRVIGETNFSGEEMRGVVLPNLETFIFGTEVCNGSQVQELSKLMPNLKTLQLGMGNCGFQMLCKEWDRLEHLTIDPADVNEEGFLGTQNNMIYCDPNLIDLKCLKTFRVGPISSNLGGMRVNLTNDTITCGVLALQTLEDAVFGVMPEASDNLKASLAYRFPGMRSLGEFQI</sequence>
<keyword evidence="6" id="KW-1185">Reference proteome</keyword>
<feature type="domain" description="Peptidase M12A" evidence="4">
    <location>
        <begin position="376"/>
        <end position="568"/>
    </location>
</feature>
<reference evidence="5 6" key="1">
    <citation type="submission" date="2024-08" db="EMBL/GenBank/DDBJ databases">
        <authorList>
            <person name="Cucini C."/>
            <person name="Frati F."/>
        </authorList>
    </citation>
    <scope>NUCLEOTIDE SEQUENCE [LARGE SCALE GENOMIC DNA]</scope>
</reference>
<dbReference type="SMART" id="SM00235">
    <property type="entry name" value="ZnMc"/>
    <property type="match status" value="1"/>
</dbReference>
<evidence type="ECO:0000259" key="4">
    <source>
        <dbReference type="PROSITE" id="PS51864"/>
    </source>
</evidence>
<feature type="binding site" evidence="1">
    <location>
        <position position="476"/>
    </location>
    <ligand>
        <name>Zn(2+)</name>
        <dbReference type="ChEBI" id="CHEBI:29105"/>
        <note>catalytic</note>
    </ligand>
</feature>
<evidence type="ECO:0000256" key="3">
    <source>
        <dbReference type="SAM" id="MobiDB-lite"/>
    </source>
</evidence>
<keyword evidence="1 2" id="KW-0482">Metalloprotease</keyword>
<dbReference type="InterPro" id="IPR032675">
    <property type="entry name" value="LRR_dom_sf"/>
</dbReference>
<dbReference type="InterPro" id="IPR001506">
    <property type="entry name" value="Peptidase_M12A"/>
</dbReference>
<dbReference type="InterPro" id="IPR006026">
    <property type="entry name" value="Peptidase_Metallo"/>
</dbReference>
<keyword evidence="1 2" id="KW-0862">Zinc</keyword>
<dbReference type="CDD" id="cd04280">
    <property type="entry name" value="ZnMc_astacin_like"/>
    <property type="match status" value="1"/>
</dbReference>
<gene>
    <name evidence="5" type="ORF">ODALV1_LOCUS25011</name>
</gene>
<feature type="compositionally biased region" description="Basic and acidic residues" evidence="3">
    <location>
        <begin position="547"/>
        <end position="560"/>
    </location>
</feature>
<dbReference type="Gene3D" id="3.40.390.10">
    <property type="entry name" value="Collagenase (Catalytic Domain)"/>
    <property type="match status" value="1"/>
</dbReference>
<feature type="binding site" evidence="1">
    <location>
        <position position="482"/>
    </location>
    <ligand>
        <name>Zn(2+)</name>
        <dbReference type="ChEBI" id="CHEBI:29105"/>
        <note>catalytic</note>
    </ligand>
</feature>
<evidence type="ECO:0000313" key="6">
    <source>
        <dbReference type="Proteomes" id="UP001642540"/>
    </source>
</evidence>
<dbReference type="SUPFAM" id="SSF55486">
    <property type="entry name" value="Metalloproteases ('zincins'), catalytic domain"/>
    <property type="match status" value="1"/>
</dbReference>
<keyword evidence="1 2" id="KW-0378">Hydrolase</keyword>
<dbReference type="EMBL" id="CAXLJM020000099">
    <property type="protein sequence ID" value="CAL8133315.1"/>
    <property type="molecule type" value="Genomic_DNA"/>
</dbReference>
<name>A0ABP1RQT0_9HEXA</name>
<evidence type="ECO:0000256" key="1">
    <source>
        <dbReference type="PROSITE-ProRule" id="PRU01211"/>
    </source>
</evidence>
<protein>
    <recommendedName>
        <fullName evidence="2">Metalloendopeptidase</fullName>
        <ecNumber evidence="2">3.4.24.-</ecNumber>
    </recommendedName>
</protein>
<dbReference type="InterPro" id="IPR024079">
    <property type="entry name" value="MetalloPept_cat_dom_sf"/>
</dbReference>
<dbReference type="PRINTS" id="PR00480">
    <property type="entry name" value="ASTACIN"/>
</dbReference>
<keyword evidence="1 2" id="KW-0645">Protease</keyword>
<keyword evidence="1 2" id="KW-0479">Metal-binding</keyword>
<dbReference type="Gene3D" id="1.10.1410.10">
    <property type="match status" value="1"/>
</dbReference>